<accession>A0A0C1IZK5</accession>
<keyword evidence="1" id="KW-1133">Transmembrane helix</keyword>
<feature type="transmembrane region" description="Helical" evidence="1">
    <location>
        <begin position="85"/>
        <end position="103"/>
    </location>
</feature>
<feature type="transmembrane region" description="Helical" evidence="1">
    <location>
        <begin position="7"/>
        <end position="28"/>
    </location>
</feature>
<organism evidence="2 3">
    <name type="scientific">Flavihumibacter solisilvae</name>
    <dbReference type="NCBI Taxonomy" id="1349421"/>
    <lineage>
        <taxon>Bacteria</taxon>
        <taxon>Pseudomonadati</taxon>
        <taxon>Bacteroidota</taxon>
        <taxon>Chitinophagia</taxon>
        <taxon>Chitinophagales</taxon>
        <taxon>Chitinophagaceae</taxon>
        <taxon>Flavihumibacter</taxon>
    </lineage>
</organism>
<feature type="transmembrane region" description="Helical" evidence="1">
    <location>
        <begin position="123"/>
        <end position="146"/>
    </location>
</feature>
<dbReference type="Proteomes" id="UP000031408">
    <property type="component" value="Unassembled WGS sequence"/>
</dbReference>
<dbReference type="STRING" id="1349421.OI18_03455"/>
<gene>
    <name evidence="2" type="ORF">OI18_03455</name>
</gene>
<name>A0A0C1IZK5_9BACT</name>
<dbReference type="AlphaFoldDB" id="A0A0C1IZK5"/>
<evidence type="ECO:0000313" key="3">
    <source>
        <dbReference type="Proteomes" id="UP000031408"/>
    </source>
</evidence>
<protein>
    <submittedName>
        <fullName evidence="2">Uncharacterized protein</fullName>
    </submittedName>
</protein>
<evidence type="ECO:0000256" key="1">
    <source>
        <dbReference type="SAM" id="Phobius"/>
    </source>
</evidence>
<feature type="transmembrane region" description="Helical" evidence="1">
    <location>
        <begin position="40"/>
        <end position="64"/>
    </location>
</feature>
<keyword evidence="3" id="KW-1185">Reference proteome</keyword>
<reference evidence="2 3" key="1">
    <citation type="submission" date="2014-11" db="EMBL/GenBank/DDBJ databases">
        <title>Genome sequence of Flavihumibacter solisilvae 3-3.</title>
        <authorList>
            <person name="Zhou G."/>
            <person name="Li M."/>
            <person name="Wang G."/>
        </authorList>
    </citation>
    <scope>NUCLEOTIDE SEQUENCE [LARGE SCALE GENOMIC DNA]</scope>
    <source>
        <strain evidence="2 3">3-3</strain>
    </source>
</reference>
<comment type="caution">
    <text evidence="2">The sequence shown here is derived from an EMBL/GenBank/DDBJ whole genome shotgun (WGS) entry which is preliminary data.</text>
</comment>
<keyword evidence="1" id="KW-0812">Transmembrane</keyword>
<evidence type="ECO:0000313" key="2">
    <source>
        <dbReference type="EMBL" id="KIC95949.1"/>
    </source>
</evidence>
<proteinExistence type="predicted"/>
<sequence length="154" mass="17854">MFKLITRLAQFASTTCILLFIYMVYAFADMTEFDLITELSFIIIQPIIGLILTFLTTSCCYLIGLPLRLNQKVKTWWLERQFIPAFGLIAGIVLILLSFYSQFTHLEIVTLDSGTVEKRVPNFTLAIIGWFTIAFALLHFYPFHFFKYSKKALK</sequence>
<keyword evidence="1" id="KW-0472">Membrane</keyword>
<dbReference type="EMBL" id="JSVC01000003">
    <property type="protein sequence ID" value="KIC95949.1"/>
    <property type="molecule type" value="Genomic_DNA"/>
</dbReference>